<feature type="region of interest" description="Disordered" evidence="1">
    <location>
        <begin position="59"/>
        <end position="88"/>
    </location>
</feature>
<sequence length="114" mass="12507">MPKPQHHEVHEFGLPGFRRAQGEFVEPVEAAGRAEPEPHGPSWLVGLDVIPHRSVPAVGAHPEWPVEPQRRPRVDGPEPVAVRGQSVDQRAGTVLCHADDPVMPVPHAHRASQF</sequence>
<dbReference type="EMBL" id="JFBM01000028">
    <property type="protein sequence ID" value="KFU77978.1"/>
    <property type="molecule type" value="Genomic_DNA"/>
</dbReference>
<accession>A0A2P2FML6</accession>
<comment type="caution">
    <text evidence="2">The sequence shown here is derived from an EMBL/GenBank/DDBJ whole genome shotgun (WGS) entry which is preliminary data.</text>
</comment>
<dbReference type="AlphaFoldDB" id="A0A2P2FML6"/>
<name>A0A2P2FML6_AMYLU</name>
<evidence type="ECO:0000313" key="2">
    <source>
        <dbReference type="EMBL" id="KFU77978.1"/>
    </source>
</evidence>
<gene>
    <name evidence="2" type="ORF">BB31_27860</name>
</gene>
<evidence type="ECO:0000256" key="1">
    <source>
        <dbReference type="SAM" id="MobiDB-lite"/>
    </source>
</evidence>
<feature type="compositionally biased region" description="Basic and acidic residues" evidence="1">
    <location>
        <begin position="1"/>
        <end position="11"/>
    </location>
</feature>
<evidence type="ECO:0000313" key="3">
    <source>
        <dbReference type="Proteomes" id="UP000256220"/>
    </source>
</evidence>
<dbReference type="Proteomes" id="UP000256220">
    <property type="component" value="Unassembled WGS sequence"/>
</dbReference>
<proteinExistence type="predicted"/>
<keyword evidence="3" id="KW-1185">Reference proteome</keyword>
<protein>
    <submittedName>
        <fullName evidence="2">Uncharacterized protein</fullName>
    </submittedName>
</protein>
<feature type="region of interest" description="Disordered" evidence="1">
    <location>
        <begin position="1"/>
        <end position="20"/>
    </location>
</feature>
<reference evidence="2 3" key="1">
    <citation type="journal article" date="2014" name="Genome Announc.">
        <title>Draft Genome Sequence of Amycolatopsis lurida NRRL 2430, Producer of the Glycopeptide Family Antibiotic Ristocetin.</title>
        <authorList>
            <person name="Kwun M.J."/>
            <person name="Hong H.J."/>
        </authorList>
    </citation>
    <scope>NUCLEOTIDE SEQUENCE [LARGE SCALE GENOMIC DNA]</scope>
    <source>
        <strain evidence="2 3">NRRL 2430</strain>
    </source>
</reference>
<organism evidence="2 3">
    <name type="scientific">Amycolatopsis lurida NRRL 2430</name>
    <dbReference type="NCBI Taxonomy" id="1460371"/>
    <lineage>
        <taxon>Bacteria</taxon>
        <taxon>Bacillati</taxon>
        <taxon>Actinomycetota</taxon>
        <taxon>Actinomycetes</taxon>
        <taxon>Pseudonocardiales</taxon>
        <taxon>Pseudonocardiaceae</taxon>
        <taxon>Amycolatopsis</taxon>
    </lineage>
</organism>